<evidence type="ECO:0000259" key="4">
    <source>
        <dbReference type="PROSITE" id="PS51379"/>
    </source>
</evidence>
<dbReference type="RefSeq" id="WP_073236664.1">
    <property type="nucleotide sequence ID" value="NZ_FQUY01000005.1"/>
</dbReference>
<dbReference type="PROSITE" id="PS51379">
    <property type="entry name" value="4FE4S_FER_2"/>
    <property type="match status" value="2"/>
</dbReference>
<dbReference type="OrthoDB" id="9804603at2"/>
<evidence type="ECO:0000313" key="6">
    <source>
        <dbReference type="Proteomes" id="UP000184148"/>
    </source>
</evidence>
<evidence type="ECO:0000256" key="3">
    <source>
        <dbReference type="ARBA" id="ARBA00023014"/>
    </source>
</evidence>
<dbReference type="Gene3D" id="3.30.70.20">
    <property type="match status" value="1"/>
</dbReference>
<accession>A0A1M4VU53</accession>
<feature type="domain" description="4Fe-4S ferredoxin-type" evidence="4">
    <location>
        <begin position="41"/>
        <end position="70"/>
    </location>
</feature>
<proteinExistence type="predicted"/>
<dbReference type="SUPFAM" id="SSF54862">
    <property type="entry name" value="4Fe-4S ferredoxins"/>
    <property type="match status" value="1"/>
</dbReference>
<feature type="domain" description="4Fe-4S ferredoxin-type" evidence="4">
    <location>
        <begin position="4"/>
        <end position="33"/>
    </location>
</feature>
<dbReference type="PANTHER" id="PTHR43122">
    <property type="entry name" value="FERREDOXIN SUBUNIT OF PYRUVATE:FLAVODOXIN OXIDOREDUCTASE-RELATED"/>
    <property type="match status" value="1"/>
</dbReference>
<keyword evidence="1" id="KW-0479">Metal-binding</keyword>
<name>A0A1M4VU53_9FIRM</name>
<dbReference type="EMBL" id="FQUY01000005">
    <property type="protein sequence ID" value="SHE72410.1"/>
    <property type="molecule type" value="Genomic_DNA"/>
</dbReference>
<organism evidence="5 6">
    <name type="scientific">Desulforamulus putei DSM 12395</name>
    <dbReference type="NCBI Taxonomy" id="1121429"/>
    <lineage>
        <taxon>Bacteria</taxon>
        <taxon>Bacillati</taxon>
        <taxon>Bacillota</taxon>
        <taxon>Clostridia</taxon>
        <taxon>Eubacteriales</taxon>
        <taxon>Peptococcaceae</taxon>
        <taxon>Desulforamulus</taxon>
    </lineage>
</organism>
<evidence type="ECO:0000256" key="1">
    <source>
        <dbReference type="ARBA" id="ARBA00022723"/>
    </source>
</evidence>
<keyword evidence="3" id="KW-0411">Iron-sulfur</keyword>
<gene>
    <name evidence="5" type="ORF">SAMN02745133_00996</name>
</gene>
<protein>
    <submittedName>
        <fullName evidence="5">2-oxoglutarate ferredoxin oxidoreductase subunit delta</fullName>
    </submittedName>
</protein>
<keyword evidence="2" id="KW-0408">Iron</keyword>
<keyword evidence="6" id="KW-1185">Reference proteome</keyword>
<sequence>MAKGTVEVDKLRCKGCSICVEVCPQKVLNLSKEPNPKGYYYARQADPDNCTGCAMCALMCPDVAIRIWRQASGN</sequence>
<reference evidence="6" key="1">
    <citation type="submission" date="2016-11" db="EMBL/GenBank/DDBJ databases">
        <authorList>
            <person name="Varghese N."/>
            <person name="Submissions S."/>
        </authorList>
    </citation>
    <scope>NUCLEOTIDE SEQUENCE [LARGE SCALE GENOMIC DNA]</scope>
    <source>
        <strain evidence="6">DSM 12395</strain>
    </source>
</reference>
<dbReference type="GO" id="GO:0046872">
    <property type="term" value="F:metal ion binding"/>
    <property type="evidence" value="ECO:0007669"/>
    <property type="project" value="UniProtKB-KW"/>
</dbReference>
<evidence type="ECO:0000313" key="5">
    <source>
        <dbReference type="EMBL" id="SHE72410.1"/>
    </source>
</evidence>
<dbReference type="GO" id="GO:0051536">
    <property type="term" value="F:iron-sulfur cluster binding"/>
    <property type="evidence" value="ECO:0007669"/>
    <property type="project" value="UniProtKB-KW"/>
</dbReference>
<dbReference type="InterPro" id="IPR017900">
    <property type="entry name" value="4Fe4S_Fe_S_CS"/>
</dbReference>
<dbReference type="Proteomes" id="UP000184148">
    <property type="component" value="Unassembled WGS sequence"/>
</dbReference>
<dbReference type="PANTHER" id="PTHR43122:SF2">
    <property type="entry name" value="FERREDOXIN SUBUNIT OF PYRUVATE:FLAVODOXIN OXIDOREDUCTASE"/>
    <property type="match status" value="1"/>
</dbReference>
<dbReference type="STRING" id="1121429.SAMN02745133_00996"/>
<dbReference type="Pfam" id="PF12838">
    <property type="entry name" value="Fer4_7"/>
    <property type="match status" value="1"/>
</dbReference>
<dbReference type="PROSITE" id="PS00198">
    <property type="entry name" value="4FE4S_FER_1"/>
    <property type="match status" value="2"/>
</dbReference>
<dbReference type="InterPro" id="IPR017896">
    <property type="entry name" value="4Fe4S_Fe-S-bd"/>
</dbReference>
<dbReference type="AlphaFoldDB" id="A0A1M4VU53"/>
<evidence type="ECO:0000256" key="2">
    <source>
        <dbReference type="ARBA" id="ARBA00023004"/>
    </source>
</evidence>